<dbReference type="PANTHER" id="PTHR23048:SF49">
    <property type="entry name" value="FI08416P-RELATED"/>
    <property type="match status" value="1"/>
</dbReference>
<dbReference type="PhylomeDB" id="B4GWC5"/>
<dbReference type="GO" id="GO:0005509">
    <property type="term" value="F:calcium ion binding"/>
    <property type="evidence" value="ECO:0007669"/>
    <property type="project" value="InterPro"/>
</dbReference>
<dbReference type="OrthoDB" id="7859857at2759"/>
<dbReference type="HOGENOM" id="CLU_060629_0_0_1"/>
<name>B4GWC5_DROPE</name>
<evidence type="ECO:0000313" key="4">
    <source>
        <dbReference type="Proteomes" id="UP000008744"/>
    </source>
</evidence>
<dbReference type="STRING" id="7234.B4GWC5"/>
<evidence type="ECO:0000259" key="2">
    <source>
        <dbReference type="PROSITE" id="PS50222"/>
    </source>
</evidence>
<evidence type="ECO:0000256" key="1">
    <source>
        <dbReference type="SAM" id="MobiDB-lite"/>
    </source>
</evidence>
<dbReference type="GO" id="GO:0032036">
    <property type="term" value="F:myosin heavy chain binding"/>
    <property type="evidence" value="ECO:0007669"/>
    <property type="project" value="TreeGrafter"/>
</dbReference>
<dbReference type="Gene3D" id="1.10.238.10">
    <property type="entry name" value="EF-hand"/>
    <property type="match status" value="2"/>
</dbReference>
<keyword evidence="4" id="KW-1185">Reference proteome</keyword>
<proteinExistence type="predicted"/>
<dbReference type="AlphaFoldDB" id="B4GWC5"/>
<evidence type="ECO:0000313" key="3">
    <source>
        <dbReference type="EMBL" id="EDW27009.1"/>
    </source>
</evidence>
<dbReference type="eggNOG" id="KOG0030">
    <property type="taxonomic scope" value="Eukaryota"/>
</dbReference>
<dbReference type="InterPro" id="IPR050230">
    <property type="entry name" value="CALM/Myosin/TropC-like"/>
</dbReference>
<feature type="region of interest" description="Disordered" evidence="1">
    <location>
        <begin position="51"/>
        <end position="70"/>
    </location>
</feature>
<dbReference type="PROSITE" id="PS50222">
    <property type="entry name" value="EF_HAND_2"/>
    <property type="match status" value="1"/>
</dbReference>
<dbReference type="InterPro" id="IPR011992">
    <property type="entry name" value="EF-hand-dom_pair"/>
</dbReference>
<gene>
    <name evidence="3" type="primary">Dper\GL16473</name>
    <name evidence="3" type="ORF">Dper_GL16473</name>
</gene>
<dbReference type="GO" id="GO:0016460">
    <property type="term" value="C:myosin II complex"/>
    <property type="evidence" value="ECO:0007669"/>
    <property type="project" value="TreeGrafter"/>
</dbReference>
<feature type="domain" description="EF-hand" evidence="2">
    <location>
        <begin position="210"/>
        <end position="245"/>
    </location>
</feature>
<accession>B4GWC5</accession>
<dbReference type="EMBL" id="CH479194">
    <property type="protein sequence ID" value="EDW27009.1"/>
    <property type="molecule type" value="Genomic_DNA"/>
</dbReference>
<protein>
    <submittedName>
        <fullName evidence="3">GL16473</fullName>
    </submittedName>
</protein>
<dbReference type="PANTHER" id="PTHR23048">
    <property type="entry name" value="MYOSIN LIGHT CHAIN 1, 3"/>
    <property type="match status" value="1"/>
</dbReference>
<sequence length="375" mass="42067">MPIETSKACQKILFHVQNDESTKSKQDCPKDMDIGDVSGYLSAIKLDLQPDGTNKTSTIHDPPRWGDPTGHRGAHRDCCLTGQQEVSVGRLIVFVVAKFTFKAMSRKRELLQAAVVKQSQPPTFGSFHKQAELMKMLPLVPNLREIYNMFDPSKSTGISEADLGYCLHAMGLAPTHSWLKDNLPPMGRRWLSFEKVLTLYCKLAVADGQPKMGDVLEALRAWDVKKTGKIAYSELRKMLTTMGDPIDETHVFGVLASVSDIEGNVHYEDLVANMHIHDAKAAETLRQARNYLQALGRNAVDMDMTKRDEFIDDLRRADPQGKGYIGSSKLLELLNRSGSSFTAKELDIIIDSIKCNARSDKGIDYRRFLRYIMDT</sequence>
<dbReference type="Proteomes" id="UP000008744">
    <property type="component" value="Unassembled WGS sequence"/>
</dbReference>
<reference evidence="3 4" key="1">
    <citation type="journal article" date="2007" name="Nature">
        <title>Evolution of genes and genomes on the Drosophila phylogeny.</title>
        <authorList>
            <consortium name="Drosophila 12 Genomes Consortium"/>
            <person name="Clark A.G."/>
            <person name="Eisen M.B."/>
            <person name="Smith D.R."/>
            <person name="Bergman C.M."/>
            <person name="Oliver B."/>
            <person name="Markow T.A."/>
            <person name="Kaufman T.C."/>
            <person name="Kellis M."/>
            <person name="Gelbart W."/>
            <person name="Iyer V.N."/>
            <person name="Pollard D.A."/>
            <person name="Sackton T.B."/>
            <person name="Larracuente A.M."/>
            <person name="Singh N.D."/>
            <person name="Abad J.P."/>
            <person name="Abt D.N."/>
            <person name="Adryan B."/>
            <person name="Aguade M."/>
            <person name="Akashi H."/>
            <person name="Anderson W.W."/>
            <person name="Aquadro C.F."/>
            <person name="Ardell D.H."/>
            <person name="Arguello R."/>
            <person name="Artieri C.G."/>
            <person name="Barbash D.A."/>
            <person name="Barker D."/>
            <person name="Barsanti P."/>
            <person name="Batterham P."/>
            <person name="Batzoglou S."/>
            <person name="Begun D."/>
            <person name="Bhutkar A."/>
            <person name="Blanco E."/>
            <person name="Bosak S.A."/>
            <person name="Bradley R.K."/>
            <person name="Brand A.D."/>
            <person name="Brent M.R."/>
            <person name="Brooks A.N."/>
            <person name="Brown R.H."/>
            <person name="Butlin R.K."/>
            <person name="Caggese C."/>
            <person name="Calvi B.R."/>
            <person name="Bernardo de Carvalho A."/>
            <person name="Caspi A."/>
            <person name="Castrezana S."/>
            <person name="Celniker S.E."/>
            <person name="Chang J.L."/>
            <person name="Chapple C."/>
            <person name="Chatterji S."/>
            <person name="Chinwalla A."/>
            <person name="Civetta A."/>
            <person name="Clifton S.W."/>
            <person name="Comeron J.M."/>
            <person name="Costello J.C."/>
            <person name="Coyne J.A."/>
            <person name="Daub J."/>
            <person name="David R.G."/>
            <person name="Delcher A.L."/>
            <person name="Delehaunty K."/>
            <person name="Do C.B."/>
            <person name="Ebling H."/>
            <person name="Edwards K."/>
            <person name="Eickbush T."/>
            <person name="Evans J.D."/>
            <person name="Filipski A."/>
            <person name="Findeiss S."/>
            <person name="Freyhult E."/>
            <person name="Fulton L."/>
            <person name="Fulton R."/>
            <person name="Garcia A.C."/>
            <person name="Gardiner A."/>
            <person name="Garfield D.A."/>
            <person name="Garvin B.E."/>
            <person name="Gibson G."/>
            <person name="Gilbert D."/>
            <person name="Gnerre S."/>
            <person name="Godfrey J."/>
            <person name="Good R."/>
            <person name="Gotea V."/>
            <person name="Gravely B."/>
            <person name="Greenberg A.J."/>
            <person name="Griffiths-Jones S."/>
            <person name="Gross S."/>
            <person name="Guigo R."/>
            <person name="Gustafson E.A."/>
            <person name="Haerty W."/>
            <person name="Hahn M.W."/>
            <person name="Halligan D.L."/>
            <person name="Halpern A.L."/>
            <person name="Halter G.M."/>
            <person name="Han M.V."/>
            <person name="Heger A."/>
            <person name="Hillier L."/>
            <person name="Hinrichs A.S."/>
            <person name="Holmes I."/>
            <person name="Hoskins R.A."/>
            <person name="Hubisz M.J."/>
            <person name="Hultmark D."/>
            <person name="Huntley M.A."/>
            <person name="Jaffe D.B."/>
            <person name="Jagadeeshan S."/>
            <person name="Jeck W.R."/>
            <person name="Johnson J."/>
            <person name="Jones C.D."/>
            <person name="Jordan W.C."/>
            <person name="Karpen G.H."/>
            <person name="Kataoka E."/>
            <person name="Keightley P.D."/>
            <person name="Kheradpour P."/>
            <person name="Kirkness E.F."/>
            <person name="Koerich L.B."/>
            <person name="Kristiansen K."/>
            <person name="Kudrna D."/>
            <person name="Kulathinal R.J."/>
            <person name="Kumar S."/>
            <person name="Kwok R."/>
            <person name="Lander E."/>
            <person name="Langley C.H."/>
            <person name="Lapoint R."/>
            <person name="Lazzaro B.P."/>
            <person name="Lee S.J."/>
            <person name="Levesque L."/>
            <person name="Li R."/>
            <person name="Lin C.F."/>
            <person name="Lin M.F."/>
            <person name="Lindblad-Toh K."/>
            <person name="Llopart A."/>
            <person name="Long M."/>
            <person name="Low L."/>
            <person name="Lozovsky E."/>
            <person name="Lu J."/>
            <person name="Luo M."/>
            <person name="Machado C.A."/>
            <person name="Makalowski W."/>
            <person name="Marzo M."/>
            <person name="Matsuda M."/>
            <person name="Matzkin L."/>
            <person name="McAllister B."/>
            <person name="McBride C.S."/>
            <person name="McKernan B."/>
            <person name="McKernan K."/>
            <person name="Mendez-Lago M."/>
            <person name="Minx P."/>
            <person name="Mollenhauer M.U."/>
            <person name="Montooth K."/>
            <person name="Mount S.M."/>
            <person name="Mu X."/>
            <person name="Myers E."/>
            <person name="Negre B."/>
            <person name="Newfeld S."/>
            <person name="Nielsen R."/>
            <person name="Noor M.A."/>
            <person name="O'Grady P."/>
            <person name="Pachter L."/>
            <person name="Papaceit M."/>
            <person name="Parisi M.J."/>
            <person name="Parisi M."/>
            <person name="Parts L."/>
            <person name="Pedersen J.S."/>
            <person name="Pesole G."/>
            <person name="Phillippy A.M."/>
            <person name="Ponting C.P."/>
            <person name="Pop M."/>
            <person name="Porcelli D."/>
            <person name="Powell J.R."/>
            <person name="Prohaska S."/>
            <person name="Pruitt K."/>
            <person name="Puig M."/>
            <person name="Quesneville H."/>
            <person name="Ram K.R."/>
            <person name="Rand D."/>
            <person name="Rasmussen M.D."/>
            <person name="Reed L.K."/>
            <person name="Reenan R."/>
            <person name="Reily A."/>
            <person name="Remington K.A."/>
            <person name="Rieger T.T."/>
            <person name="Ritchie M.G."/>
            <person name="Robin C."/>
            <person name="Rogers Y.H."/>
            <person name="Rohde C."/>
            <person name="Rozas J."/>
            <person name="Rubenfield M.J."/>
            <person name="Ruiz A."/>
            <person name="Russo S."/>
            <person name="Salzberg S.L."/>
            <person name="Sanchez-Gracia A."/>
            <person name="Saranga D.J."/>
            <person name="Sato H."/>
            <person name="Schaeffer S.W."/>
            <person name="Schatz M.C."/>
            <person name="Schlenke T."/>
            <person name="Schwartz R."/>
            <person name="Segarra C."/>
            <person name="Singh R.S."/>
            <person name="Sirot L."/>
            <person name="Sirota M."/>
            <person name="Sisneros N.B."/>
            <person name="Smith C.D."/>
            <person name="Smith T.F."/>
            <person name="Spieth J."/>
            <person name="Stage D.E."/>
            <person name="Stark A."/>
            <person name="Stephan W."/>
            <person name="Strausberg R.L."/>
            <person name="Strempel S."/>
            <person name="Sturgill D."/>
            <person name="Sutton G."/>
            <person name="Sutton G.G."/>
            <person name="Tao W."/>
            <person name="Teichmann S."/>
            <person name="Tobari Y.N."/>
            <person name="Tomimura Y."/>
            <person name="Tsolas J.M."/>
            <person name="Valente V.L."/>
            <person name="Venter E."/>
            <person name="Venter J.C."/>
            <person name="Vicario S."/>
            <person name="Vieira F.G."/>
            <person name="Vilella A.J."/>
            <person name="Villasante A."/>
            <person name="Walenz B."/>
            <person name="Wang J."/>
            <person name="Wasserman M."/>
            <person name="Watts T."/>
            <person name="Wilson D."/>
            <person name="Wilson R.K."/>
            <person name="Wing R.A."/>
            <person name="Wolfner M.F."/>
            <person name="Wong A."/>
            <person name="Wong G.K."/>
            <person name="Wu C.I."/>
            <person name="Wu G."/>
            <person name="Yamamoto D."/>
            <person name="Yang H.P."/>
            <person name="Yang S.P."/>
            <person name="Yorke J.A."/>
            <person name="Yoshida K."/>
            <person name="Zdobnov E."/>
            <person name="Zhang P."/>
            <person name="Zhang Y."/>
            <person name="Zimin A.V."/>
            <person name="Baldwin J."/>
            <person name="Abdouelleil A."/>
            <person name="Abdulkadir J."/>
            <person name="Abebe A."/>
            <person name="Abera B."/>
            <person name="Abreu J."/>
            <person name="Acer S.C."/>
            <person name="Aftuck L."/>
            <person name="Alexander A."/>
            <person name="An P."/>
            <person name="Anderson E."/>
            <person name="Anderson S."/>
            <person name="Arachi H."/>
            <person name="Azer M."/>
            <person name="Bachantsang P."/>
            <person name="Barry A."/>
            <person name="Bayul T."/>
            <person name="Berlin A."/>
            <person name="Bessette D."/>
            <person name="Bloom T."/>
            <person name="Blye J."/>
            <person name="Boguslavskiy L."/>
            <person name="Bonnet C."/>
            <person name="Boukhgalter B."/>
            <person name="Bourzgui I."/>
            <person name="Brown A."/>
            <person name="Cahill P."/>
            <person name="Channer S."/>
            <person name="Cheshatsang Y."/>
            <person name="Chuda L."/>
            <person name="Citroen M."/>
            <person name="Collymore A."/>
            <person name="Cooke P."/>
            <person name="Costello M."/>
            <person name="D'Aco K."/>
            <person name="Daza R."/>
            <person name="De Haan G."/>
            <person name="DeGray S."/>
            <person name="DeMaso C."/>
            <person name="Dhargay N."/>
            <person name="Dooley K."/>
            <person name="Dooley E."/>
            <person name="Doricent M."/>
            <person name="Dorje P."/>
            <person name="Dorjee K."/>
            <person name="Dupes A."/>
            <person name="Elong R."/>
            <person name="Falk J."/>
            <person name="Farina A."/>
            <person name="Faro S."/>
            <person name="Ferguson D."/>
            <person name="Fisher S."/>
            <person name="Foley C.D."/>
            <person name="Franke A."/>
            <person name="Friedrich D."/>
            <person name="Gadbois L."/>
            <person name="Gearin G."/>
            <person name="Gearin C.R."/>
            <person name="Giannoukos G."/>
            <person name="Goode T."/>
            <person name="Graham J."/>
            <person name="Grandbois E."/>
            <person name="Grewal S."/>
            <person name="Gyaltsen K."/>
            <person name="Hafez N."/>
            <person name="Hagos B."/>
            <person name="Hall J."/>
            <person name="Henson C."/>
            <person name="Hollinger A."/>
            <person name="Honan T."/>
            <person name="Huard M.D."/>
            <person name="Hughes L."/>
            <person name="Hurhula B."/>
            <person name="Husby M.E."/>
            <person name="Kamat A."/>
            <person name="Kanga B."/>
            <person name="Kashin S."/>
            <person name="Khazanovich D."/>
            <person name="Kisner P."/>
            <person name="Lance K."/>
            <person name="Lara M."/>
            <person name="Lee W."/>
            <person name="Lennon N."/>
            <person name="Letendre F."/>
            <person name="LeVine R."/>
            <person name="Lipovsky A."/>
            <person name="Liu X."/>
            <person name="Liu J."/>
            <person name="Liu S."/>
            <person name="Lokyitsang T."/>
            <person name="Lokyitsang Y."/>
            <person name="Lubonja R."/>
            <person name="Lui A."/>
            <person name="MacDonald P."/>
            <person name="Magnisalis V."/>
            <person name="Maru K."/>
            <person name="Matthews C."/>
            <person name="McCusker W."/>
            <person name="McDonough S."/>
            <person name="Mehta T."/>
            <person name="Meldrim J."/>
            <person name="Meneus L."/>
            <person name="Mihai O."/>
            <person name="Mihalev A."/>
            <person name="Mihova T."/>
            <person name="Mittelman R."/>
            <person name="Mlenga V."/>
            <person name="Montmayeur A."/>
            <person name="Mulrain L."/>
            <person name="Navidi A."/>
            <person name="Naylor J."/>
            <person name="Negash T."/>
            <person name="Nguyen T."/>
            <person name="Nguyen N."/>
            <person name="Nicol R."/>
            <person name="Norbu C."/>
            <person name="Norbu N."/>
            <person name="Novod N."/>
            <person name="O'Neill B."/>
            <person name="Osman S."/>
            <person name="Markiewicz E."/>
            <person name="Oyono O.L."/>
            <person name="Patti C."/>
            <person name="Phunkhang P."/>
            <person name="Pierre F."/>
            <person name="Priest M."/>
            <person name="Raghuraman S."/>
            <person name="Rege F."/>
            <person name="Reyes R."/>
            <person name="Rise C."/>
            <person name="Rogov P."/>
            <person name="Ross K."/>
            <person name="Ryan E."/>
            <person name="Settipalli S."/>
            <person name="Shea T."/>
            <person name="Sherpa N."/>
            <person name="Shi L."/>
            <person name="Shih D."/>
            <person name="Sparrow T."/>
            <person name="Spaulding J."/>
            <person name="Stalker J."/>
            <person name="Stange-Thomann N."/>
            <person name="Stavropoulos S."/>
            <person name="Stone C."/>
            <person name="Strader C."/>
            <person name="Tesfaye S."/>
            <person name="Thomson T."/>
            <person name="Thoulutsang Y."/>
            <person name="Thoulutsang D."/>
            <person name="Topham K."/>
            <person name="Topping I."/>
            <person name="Tsamla T."/>
            <person name="Vassiliev H."/>
            <person name="Vo A."/>
            <person name="Wangchuk T."/>
            <person name="Wangdi T."/>
            <person name="Weiand M."/>
            <person name="Wilkinson J."/>
            <person name="Wilson A."/>
            <person name="Yadav S."/>
            <person name="Young G."/>
            <person name="Yu Q."/>
            <person name="Zembek L."/>
            <person name="Zhong D."/>
            <person name="Zimmer A."/>
            <person name="Zwirko Z."/>
            <person name="Jaffe D.B."/>
            <person name="Alvarez P."/>
            <person name="Brockman W."/>
            <person name="Butler J."/>
            <person name="Chin C."/>
            <person name="Gnerre S."/>
            <person name="Grabherr M."/>
            <person name="Kleber M."/>
            <person name="Mauceli E."/>
            <person name="MacCallum I."/>
        </authorList>
    </citation>
    <scope>NUCLEOTIDE SEQUENCE [LARGE SCALE GENOMIC DNA]</scope>
    <source>
        <strain evidence="4">MSH-3 / Tucson 14011-0111.49</strain>
    </source>
</reference>
<dbReference type="OMA" id="GINYRRF"/>
<dbReference type="InterPro" id="IPR002048">
    <property type="entry name" value="EF_hand_dom"/>
</dbReference>
<dbReference type="SUPFAM" id="SSF47473">
    <property type="entry name" value="EF-hand"/>
    <property type="match status" value="2"/>
</dbReference>
<organism evidence="4">
    <name type="scientific">Drosophila persimilis</name>
    <name type="common">Fruit fly</name>
    <dbReference type="NCBI Taxonomy" id="7234"/>
    <lineage>
        <taxon>Eukaryota</taxon>
        <taxon>Metazoa</taxon>
        <taxon>Ecdysozoa</taxon>
        <taxon>Arthropoda</taxon>
        <taxon>Hexapoda</taxon>
        <taxon>Insecta</taxon>
        <taxon>Pterygota</taxon>
        <taxon>Neoptera</taxon>
        <taxon>Endopterygota</taxon>
        <taxon>Diptera</taxon>
        <taxon>Brachycera</taxon>
        <taxon>Muscomorpha</taxon>
        <taxon>Ephydroidea</taxon>
        <taxon>Drosophilidae</taxon>
        <taxon>Drosophila</taxon>
        <taxon>Sophophora</taxon>
    </lineage>
</organism>